<keyword evidence="2" id="KW-1185">Reference proteome</keyword>
<gene>
    <name evidence="1" type="ORF">LY04_03360</name>
</gene>
<name>A0ABY2EUI9_9GAMM</name>
<feature type="non-terminal residue" evidence="1">
    <location>
        <position position="1"/>
    </location>
</feature>
<proteinExistence type="predicted"/>
<dbReference type="Proteomes" id="UP000295058">
    <property type="component" value="Unassembled WGS sequence"/>
</dbReference>
<accession>A0ABY2EUI9</accession>
<comment type="caution">
    <text evidence="1">The sequence shown here is derived from an EMBL/GenBank/DDBJ whole genome shotgun (WGS) entry which is preliminary data.</text>
</comment>
<evidence type="ECO:0000313" key="2">
    <source>
        <dbReference type="Proteomes" id="UP000295058"/>
    </source>
</evidence>
<reference evidence="1 2" key="1">
    <citation type="submission" date="2019-03" db="EMBL/GenBank/DDBJ databases">
        <title>Genomic Encyclopedia of Archaeal and Bacterial Type Strains, Phase II (KMG-II): from individual species to whole genera.</title>
        <authorList>
            <person name="Goeker M."/>
        </authorList>
    </citation>
    <scope>NUCLEOTIDE SEQUENCE [LARGE SCALE GENOMIC DNA]</scope>
    <source>
        <strain evidence="1 2">DSM 15594</strain>
    </source>
</reference>
<evidence type="ECO:0000313" key="1">
    <source>
        <dbReference type="EMBL" id="TDW55257.1"/>
    </source>
</evidence>
<sequence>SRLVSNVNKNGQVEIPLTCRKSCQGWGFRNLALRIPLDHIIEQGFEELVHNKDRNVKIIVSPSRDYATEGTVS</sequence>
<dbReference type="EMBL" id="SODO01000019">
    <property type="protein sequence ID" value="TDW55257.1"/>
    <property type="molecule type" value="Genomic_DNA"/>
</dbReference>
<organism evidence="1 2">
    <name type="scientific">Oceanimonas baumannii</name>
    <dbReference type="NCBI Taxonomy" id="129578"/>
    <lineage>
        <taxon>Bacteria</taxon>
        <taxon>Pseudomonadati</taxon>
        <taxon>Pseudomonadota</taxon>
        <taxon>Gammaproteobacteria</taxon>
        <taxon>Aeromonadales</taxon>
        <taxon>Aeromonadaceae</taxon>
        <taxon>Oceanimonas</taxon>
    </lineage>
</organism>
<dbReference type="RefSeq" id="WP_134114017.1">
    <property type="nucleotide sequence ID" value="NZ_SODO01000019.1"/>
</dbReference>
<protein>
    <submittedName>
        <fullName evidence="1">Uncharacterized protein</fullName>
    </submittedName>
</protein>